<dbReference type="PANTHER" id="PTHR33332">
    <property type="entry name" value="REVERSE TRANSCRIPTASE DOMAIN-CONTAINING PROTEIN"/>
    <property type="match status" value="1"/>
</dbReference>
<dbReference type="Proteomes" id="UP001145742">
    <property type="component" value="Unassembled WGS sequence"/>
</dbReference>
<proteinExistence type="predicted"/>
<comment type="caution">
    <text evidence="2">The sequence shown here is derived from an EMBL/GenBank/DDBJ whole genome shotgun (WGS) entry which is preliminary data.</text>
</comment>
<organism evidence="2 3">
    <name type="scientific">Willisornis vidua</name>
    <name type="common">Xingu scale-backed antbird</name>
    <dbReference type="NCBI Taxonomy" id="1566151"/>
    <lineage>
        <taxon>Eukaryota</taxon>
        <taxon>Metazoa</taxon>
        <taxon>Chordata</taxon>
        <taxon>Craniata</taxon>
        <taxon>Vertebrata</taxon>
        <taxon>Euteleostomi</taxon>
        <taxon>Archelosauria</taxon>
        <taxon>Archosauria</taxon>
        <taxon>Dinosauria</taxon>
        <taxon>Saurischia</taxon>
        <taxon>Theropoda</taxon>
        <taxon>Coelurosauria</taxon>
        <taxon>Aves</taxon>
        <taxon>Neognathae</taxon>
        <taxon>Neoaves</taxon>
        <taxon>Telluraves</taxon>
        <taxon>Australaves</taxon>
        <taxon>Passeriformes</taxon>
        <taxon>Thamnophilidae</taxon>
        <taxon>Willisornis</taxon>
    </lineage>
</organism>
<name>A0ABQ9CZV7_9PASS</name>
<protein>
    <submittedName>
        <fullName evidence="2">Uncharacterized protein</fullName>
    </submittedName>
</protein>
<keyword evidence="3" id="KW-1185">Reference proteome</keyword>
<dbReference type="EMBL" id="WHWB01034488">
    <property type="protein sequence ID" value="KAJ7409202.1"/>
    <property type="molecule type" value="Genomic_DNA"/>
</dbReference>
<gene>
    <name evidence="2" type="ORF">WISP_116264</name>
</gene>
<reference evidence="2" key="1">
    <citation type="submission" date="2019-10" db="EMBL/GenBank/DDBJ databases">
        <authorList>
            <person name="Soares A.E.R."/>
            <person name="Aleixo A."/>
            <person name="Schneider P."/>
            <person name="Miyaki C.Y."/>
            <person name="Schneider M.P."/>
            <person name="Mello C."/>
            <person name="Vasconcelos A.T.R."/>
        </authorList>
    </citation>
    <scope>NUCLEOTIDE SEQUENCE</scope>
    <source>
        <tissue evidence="2">Muscle</tissue>
    </source>
</reference>
<sequence length="146" mass="16511">MDREEPTEVQQVKVRGPAPAPVGTDLLESSSVEKDLVDNRLSMSHQFDLVTKKANGILGFIASSLRNVILPLQSALLRLHVECYVHLWTDIPVHAPDMELLEQVQRAAITMIKGLEHLSYEERLNKLGLFSLKKRQPRGDLFDVCR</sequence>
<evidence type="ECO:0000313" key="3">
    <source>
        <dbReference type="Proteomes" id="UP001145742"/>
    </source>
</evidence>
<accession>A0ABQ9CZV7</accession>
<evidence type="ECO:0000256" key="1">
    <source>
        <dbReference type="SAM" id="MobiDB-lite"/>
    </source>
</evidence>
<evidence type="ECO:0000313" key="2">
    <source>
        <dbReference type="EMBL" id="KAJ7409202.1"/>
    </source>
</evidence>
<feature type="region of interest" description="Disordered" evidence="1">
    <location>
        <begin position="1"/>
        <end position="25"/>
    </location>
</feature>